<gene>
    <name evidence="5" type="primary">LOC116224603</name>
</gene>
<reference evidence="5" key="1">
    <citation type="submission" date="2025-08" db="UniProtKB">
        <authorList>
            <consortium name="RefSeq"/>
        </authorList>
    </citation>
    <scope>IDENTIFICATION</scope>
</reference>
<evidence type="ECO:0000313" key="5">
    <source>
        <dbReference type="RefSeq" id="XP_031440761.1"/>
    </source>
</evidence>
<dbReference type="RefSeq" id="XP_031440761.1">
    <property type="nucleotide sequence ID" value="XM_031584901.2"/>
</dbReference>
<dbReference type="Proteomes" id="UP000515152">
    <property type="component" value="Chromosome 18"/>
</dbReference>
<protein>
    <submittedName>
        <fullName evidence="5">Prosaposin-like</fullName>
    </submittedName>
</protein>
<dbReference type="SUPFAM" id="SSF47862">
    <property type="entry name" value="Saposin"/>
    <property type="match status" value="2"/>
</dbReference>
<dbReference type="SMART" id="SM00741">
    <property type="entry name" value="SapB"/>
    <property type="match status" value="2"/>
</dbReference>
<evidence type="ECO:0000259" key="3">
    <source>
        <dbReference type="PROSITE" id="PS50015"/>
    </source>
</evidence>
<evidence type="ECO:0000256" key="2">
    <source>
        <dbReference type="ARBA" id="ARBA00023180"/>
    </source>
</evidence>
<dbReference type="GO" id="GO:0016020">
    <property type="term" value="C:membrane"/>
    <property type="evidence" value="ECO:0007669"/>
    <property type="project" value="GOC"/>
</dbReference>
<dbReference type="PANTHER" id="PTHR11480">
    <property type="entry name" value="SAPOSIN-RELATED"/>
    <property type="match status" value="1"/>
</dbReference>
<sequence length="246" mass="26779">MLWSFSHFQCTVIMVSFLDSLVFYFLCPLVPAQVMDAVNRSAVPGQLLTPNSCKTCTKIFDLVKDLLSDAEVQGTAKSDMNGVCEALLSPGPVKLCKQIVDKHLPMGFAIADTSIKPGHVCSVIGFCVDAEGERPRLMAQLQTAFKPPYFGDTFGAQCLICTHFIETVKGLLPKDELEDVLNLVLGQGCNLLPNTLKVECEKSINLATKTVIELVMSFISPDTICSLLLLCTDSSVELPITEAAWI</sequence>
<dbReference type="OrthoDB" id="8889685at2759"/>
<keyword evidence="4" id="KW-1185">Reference proteome</keyword>
<evidence type="ECO:0000256" key="1">
    <source>
        <dbReference type="ARBA" id="ARBA00023157"/>
    </source>
</evidence>
<feature type="domain" description="Saposin B-type" evidence="3">
    <location>
        <begin position="154"/>
        <end position="235"/>
    </location>
</feature>
<dbReference type="GO" id="GO:0006665">
    <property type="term" value="P:sphingolipid metabolic process"/>
    <property type="evidence" value="ECO:0007669"/>
    <property type="project" value="InterPro"/>
</dbReference>
<dbReference type="Gene3D" id="1.10.225.10">
    <property type="entry name" value="Saposin-like"/>
    <property type="match status" value="2"/>
</dbReference>
<dbReference type="InterPro" id="IPR011001">
    <property type="entry name" value="Saposin-like"/>
</dbReference>
<dbReference type="PANTHER" id="PTHR11480:SF3">
    <property type="entry name" value="BCDNA.GH08312"/>
    <property type="match status" value="1"/>
</dbReference>
<dbReference type="GeneID" id="116224603"/>
<keyword evidence="1" id="KW-1015">Disulfide bond</keyword>
<dbReference type="PRINTS" id="PR01797">
    <property type="entry name" value="SAPOSIN"/>
</dbReference>
<dbReference type="InterPro" id="IPR008373">
    <property type="entry name" value="Saposin"/>
</dbReference>
<keyword evidence="2" id="KW-0325">Glycoprotein</keyword>
<dbReference type="GO" id="GO:0005764">
    <property type="term" value="C:lysosome"/>
    <property type="evidence" value="ECO:0007669"/>
    <property type="project" value="InterPro"/>
</dbReference>
<dbReference type="InterPro" id="IPR051428">
    <property type="entry name" value="Sphingo_Act-Surfact_Prot"/>
</dbReference>
<organism evidence="4 5">
    <name type="scientific">Clupea harengus</name>
    <name type="common">Atlantic herring</name>
    <dbReference type="NCBI Taxonomy" id="7950"/>
    <lineage>
        <taxon>Eukaryota</taxon>
        <taxon>Metazoa</taxon>
        <taxon>Chordata</taxon>
        <taxon>Craniata</taxon>
        <taxon>Vertebrata</taxon>
        <taxon>Euteleostomi</taxon>
        <taxon>Actinopterygii</taxon>
        <taxon>Neopterygii</taxon>
        <taxon>Teleostei</taxon>
        <taxon>Clupei</taxon>
        <taxon>Clupeiformes</taxon>
        <taxon>Clupeoidei</taxon>
        <taxon>Clupeidae</taxon>
        <taxon>Clupea</taxon>
    </lineage>
</organism>
<name>A0A6P8GSF4_CLUHA</name>
<feature type="domain" description="Saposin B-type" evidence="3">
    <location>
        <begin position="49"/>
        <end position="131"/>
    </location>
</feature>
<dbReference type="KEGG" id="char:116224603"/>
<dbReference type="AlphaFoldDB" id="A0A6P8GSF4"/>
<dbReference type="PROSITE" id="PS50015">
    <property type="entry name" value="SAP_B"/>
    <property type="match status" value="2"/>
</dbReference>
<proteinExistence type="predicted"/>
<evidence type="ECO:0000313" key="4">
    <source>
        <dbReference type="Proteomes" id="UP000515152"/>
    </source>
</evidence>
<accession>A0A6P8GSF4</accession>
<dbReference type="InterPro" id="IPR008139">
    <property type="entry name" value="SaposinB_dom"/>
</dbReference>